<dbReference type="Proteomes" id="UP000254134">
    <property type="component" value="Unassembled WGS sequence"/>
</dbReference>
<evidence type="ECO:0000313" key="2">
    <source>
        <dbReference type="EMBL" id="RDI75777.1"/>
    </source>
</evidence>
<dbReference type="AlphaFoldDB" id="A0A7M2Z0E7"/>
<dbReference type="RefSeq" id="WP_114794667.1">
    <property type="nucleotide sequence ID" value="NZ_QQZY01000001.1"/>
</dbReference>
<sequence length="77" mass="8269">MGKGYAEGPAAEEAERRLEELAQGPAAAAPEERPAVYGSTEDDPERHFLGWLGDVDPDELFASGAAWGISIVRRART</sequence>
<reference evidence="3" key="2">
    <citation type="journal article" date="2019" name="MicrobiologyOpen">
        <title>High-quality draft genome sequence of Gaiella occulta isolated from a 150 meter deep mineral water borehole and comparison with the genome sequences of other deep-branching lineages of the phylum Actinobacteria.</title>
        <authorList>
            <person name="Severino R."/>
            <person name="Froufe H.J.C."/>
            <person name="Barroso C."/>
            <person name="Albuquerque L."/>
            <person name="Lobo-da-Cunha A."/>
            <person name="da Costa M.S."/>
            <person name="Egas C."/>
        </authorList>
    </citation>
    <scope>NUCLEOTIDE SEQUENCE [LARGE SCALE GENOMIC DNA]</scope>
    <source>
        <strain evidence="3">F2-233</strain>
    </source>
</reference>
<keyword evidence="3" id="KW-1185">Reference proteome</keyword>
<evidence type="ECO:0000313" key="3">
    <source>
        <dbReference type="Proteomes" id="UP000254134"/>
    </source>
</evidence>
<evidence type="ECO:0000256" key="1">
    <source>
        <dbReference type="SAM" id="MobiDB-lite"/>
    </source>
</evidence>
<reference evidence="2 3" key="1">
    <citation type="submission" date="2018-07" db="EMBL/GenBank/DDBJ databases">
        <title>High-quality-draft genome sequence of Gaiella occulta.</title>
        <authorList>
            <person name="Severino R."/>
            <person name="Froufe H.J.C."/>
            <person name="Rainey F.A."/>
            <person name="Barroso C."/>
            <person name="Albuquerque L."/>
            <person name="Lobo-Da-Cunha A."/>
            <person name="Da Costa M.S."/>
            <person name="Egas C."/>
        </authorList>
    </citation>
    <scope>NUCLEOTIDE SEQUENCE [LARGE SCALE GENOMIC DNA]</scope>
    <source>
        <strain evidence="2 3">F2-233</strain>
    </source>
</reference>
<proteinExistence type="predicted"/>
<comment type="caution">
    <text evidence="2">The sequence shown here is derived from an EMBL/GenBank/DDBJ whole genome shotgun (WGS) entry which is preliminary data.</text>
</comment>
<gene>
    <name evidence="2" type="ORF">Gocc_0196</name>
</gene>
<dbReference type="EMBL" id="QQZY01000001">
    <property type="protein sequence ID" value="RDI75777.1"/>
    <property type="molecule type" value="Genomic_DNA"/>
</dbReference>
<protein>
    <submittedName>
        <fullName evidence="2">Uncharacterized protein</fullName>
    </submittedName>
</protein>
<name>A0A7M2Z0E7_9ACTN</name>
<feature type="region of interest" description="Disordered" evidence="1">
    <location>
        <begin position="1"/>
        <end position="43"/>
    </location>
</feature>
<organism evidence="2 3">
    <name type="scientific">Gaiella occulta</name>
    <dbReference type="NCBI Taxonomy" id="1002870"/>
    <lineage>
        <taxon>Bacteria</taxon>
        <taxon>Bacillati</taxon>
        <taxon>Actinomycetota</taxon>
        <taxon>Thermoleophilia</taxon>
        <taxon>Gaiellales</taxon>
        <taxon>Gaiellaceae</taxon>
        <taxon>Gaiella</taxon>
    </lineage>
</organism>
<accession>A0A7M2Z0E7</accession>